<dbReference type="InterPro" id="IPR000504">
    <property type="entry name" value="RRM_dom"/>
</dbReference>
<dbReference type="STRING" id="93759.A0A1R3HK48"/>
<feature type="compositionally biased region" description="Basic residues" evidence="2">
    <location>
        <begin position="1897"/>
        <end position="1906"/>
    </location>
</feature>
<feature type="region of interest" description="Disordered" evidence="2">
    <location>
        <begin position="1666"/>
        <end position="1728"/>
    </location>
</feature>
<dbReference type="InterPro" id="IPR052586">
    <property type="entry name" value="ASCC2"/>
</dbReference>
<name>A0A1R3HK48_9ROSI</name>
<proteinExistence type="predicted"/>
<dbReference type="OrthoDB" id="5577209at2759"/>
<dbReference type="InterPro" id="IPR012677">
    <property type="entry name" value="Nucleotide-bd_a/b_plait_sf"/>
</dbReference>
<feature type="compositionally biased region" description="Pro residues" evidence="2">
    <location>
        <begin position="971"/>
        <end position="1025"/>
    </location>
</feature>
<feature type="region of interest" description="Disordered" evidence="2">
    <location>
        <begin position="1875"/>
        <end position="1967"/>
    </location>
</feature>
<feature type="region of interest" description="Disordered" evidence="2">
    <location>
        <begin position="1782"/>
        <end position="1818"/>
    </location>
</feature>
<evidence type="ECO:0000313" key="6">
    <source>
        <dbReference type="Proteomes" id="UP000187203"/>
    </source>
</evidence>
<dbReference type="Pfam" id="PF07744">
    <property type="entry name" value="SPOC"/>
    <property type="match status" value="1"/>
</dbReference>
<dbReference type="PROSITE" id="PS51140">
    <property type="entry name" value="CUE"/>
    <property type="match status" value="1"/>
</dbReference>
<dbReference type="Proteomes" id="UP000187203">
    <property type="component" value="Unassembled WGS sequence"/>
</dbReference>
<dbReference type="SUPFAM" id="SSF46934">
    <property type="entry name" value="UBA-like"/>
    <property type="match status" value="1"/>
</dbReference>
<feature type="region of interest" description="Disordered" evidence="2">
    <location>
        <begin position="467"/>
        <end position="571"/>
    </location>
</feature>
<evidence type="ECO:0000259" key="4">
    <source>
        <dbReference type="PROSITE" id="PS51140"/>
    </source>
</evidence>
<dbReference type="InterPro" id="IPR035979">
    <property type="entry name" value="RBD_domain_sf"/>
</dbReference>
<dbReference type="PANTHER" id="PTHR21494:SF0">
    <property type="entry name" value="ACTIVATING SIGNAL COINTEGRATOR 1 COMPLEX SUBUNIT 2"/>
    <property type="match status" value="1"/>
</dbReference>
<feature type="compositionally biased region" description="Polar residues" evidence="2">
    <location>
        <begin position="540"/>
        <end position="571"/>
    </location>
</feature>
<dbReference type="PROSITE" id="PS50102">
    <property type="entry name" value="RRM"/>
    <property type="match status" value="1"/>
</dbReference>
<dbReference type="Gene3D" id="3.30.70.330">
    <property type="match status" value="1"/>
</dbReference>
<dbReference type="GO" id="GO:0003723">
    <property type="term" value="F:RNA binding"/>
    <property type="evidence" value="ECO:0007669"/>
    <property type="project" value="UniProtKB-UniRule"/>
</dbReference>
<dbReference type="EMBL" id="AWUE01019950">
    <property type="protein sequence ID" value="OMO70757.1"/>
    <property type="molecule type" value="Genomic_DNA"/>
</dbReference>
<dbReference type="InterPro" id="IPR041800">
    <property type="entry name" value="ASCC2_CUE"/>
</dbReference>
<feature type="region of interest" description="Disordered" evidence="2">
    <location>
        <begin position="406"/>
        <end position="448"/>
    </location>
</feature>
<keyword evidence="6" id="KW-1185">Reference proteome</keyword>
<feature type="region of interest" description="Disordered" evidence="2">
    <location>
        <begin position="1"/>
        <end position="46"/>
    </location>
</feature>
<evidence type="ECO:0000256" key="1">
    <source>
        <dbReference type="PROSITE-ProRule" id="PRU00176"/>
    </source>
</evidence>
<organism evidence="5 6">
    <name type="scientific">Corchorus olitorius</name>
    <dbReference type="NCBI Taxonomy" id="93759"/>
    <lineage>
        <taxon>Eukaryota</taxon>
        <taxon>Viridiplantae</taxon>
        <taxon>Streptophyta</taxon>
        <taxon>Embryophyta</taxon>
        <taxon>Tracheophyta</taxon>
        <taxon>Spermatophyta</taxon>
        <taxon>Magnoliopsida</taxon>
        <taxon>eudicotyledons</taxon>
        <taxon>Gunneridae</taxon>
        <taxon>Pentapetalae</taxon>
        <taxon>rosids</taxon>
        <taxon>malvids</taxon>
        <taxon>Malvales</taxon>
        <taxon>Malvaceae</taxon>
        <taxon>Grewioideae</taxon>
        <taxon>Apeibeae</taxon>
        <taxon>Corchorus</taxon>
    </lineage>
</organism>
<feature type="region of interest" description="Disordered" evidence="2">
    <location>
        <begin position="295"/>
        <end position="341"/>
    </location>
</feature>
<accession>A0A1R3HK48</accession>
<dbReference type="GO" id="GO:0043130">
    <property type="term" value="F:ubiquitin binding"/>
    <property type="evidence" value="ECO:0007669"/>
    <property type="project" value="InterPro"/>
</dbReference>
<feature type="compositionally biased region" description="Polar residues" evidence="2">
    <location>
        <begin position="1792"/>
        <end position="1814"/>
    </location>
</feature>
<evidence type="ECO:0000256" key="2">
    <source>
        <dbReference type="SAM" id="MobiDB-lite"/>
    </source>
</evidence>
<keyword evidence="1" id="KW-0694">RNA-binding</keyword>
<feature type="compositionally biased region" description="Basic and acidic residues" evidence="2">
    <location>
        <begin position="1674"/>
        <end position="1689"/>
    </location>
</feature>
<dbReference type="InterPro" id="IPR003892">
    <property type="entry name" value="CUE"/>
</dbReference>
<evidence type="ECO:0000313" key="5">
    <source>
        <dbReference type="EMBL" id="OMO70757.1"/>
    </source>
</evidence>
<feature type="compositionally biased region" description="Low complexity" evidence="2">
    <location>
        <begin position="1129"/>
        <end position="1140"/>
    </location>
</feature>
<feature type="compositionally biased region" description="Polar residues" evidence="2">
    <location>
        <begin position="426"/>
        <end position="448"/>
    </location>
</feature>
<dbReference type="CDD" id="cd14364">
    <property type="entry name" value="CUE_ASCC2"/>
    <property type="match status" value="1"/>
</dbReference>
<dbReference type="InterPro" id="IPR009060">
    <property type="entry name" value="UBA-like_sf"/>
</dbReference>
<feature type="domain" description="CUE" evidence="4">
    <location>
        <begin position="1606"/>
        <end position="1649"/>
    </location>
</feature>
<dbReference type="Gene3D" id="1.10.8.10">
    <property type="entry name" value="DNA helicase RuvA subunit, C-terminal domain"/>
    <property type="match status" value="1"/>
</dbReference>
<protein>
    <submittedName>
        <fullName evidence="5">Ubiquitin system component Cue</fullName>
    </submittedName>
</protein>
<evidence type="ECO:0000259" key="3">
    <source>
        <dbReference type="PROSITE" id="PS50102"/>
    </source>
</evidence>
<feature type="region of interest" description="Disordered" evidence="2">
    <location>
        <begin position="971"/>
        <end position="1030"/>
    </location>
</feature>
<feature type="compositionally biased region" description="Polar residues" evidence="2">
    <location>
        <begin position="469"/>
        <end position="479"/>
    </location>
</feature>
<dbReference type="SUPFAM" id="SSF54928">
    <property type="entry name" value="RNA-binding domain, RBD"/>
    <property type="match status" value="1"/>
</dbReference>
<feature type="compositionally biased region" description="Basic and acidic residues" evidence="2">
    <location>
        <begin position="485"/>
        <end position="494"/>
    </location>
</feature>
<dbReference type="PANTHER" id="PTHR21494">
    <property type="entry name" value="ACTIVATING SIGNAL COINTEGRATOR 1 COMPLEX SUBUNIT 2 ASC-1 COMPLEX SUBUNIT P100"/>
    <property type="match status" value="1"/>
</dbReference>
<gene>
    <name evidence="5" type="ORF">COLO4_28516</name>
</gene>
<dbReference type="Pfam" id="PF02845">
    <property type="entry name" value="CUE"/>
    <property type="match status" value="1"/>
</dbReference>
<reference evidence="6" key="1">
    <citation type="submission" date="2013-09" db="EMBL/GenBank/DDBJ databases">
        <title>Corchorus olitorius genome sequencing.</title>
        <authorList>
            <person name="Alam M."/>
            <person name="Haque M.S."/>
            <person name="Islam M.S."/>
            <person name="Emdad E.M."/>
            <person name="Islam M.M."/>
            <person name="Ahmed B."/>
            <person name="Halim A."/>
            <person name="Hossen Q.M.M."/>
            <person name="Hossain M.Z."/>
            <person name="Ahmed R."/>
            <person name="Khan M.M."/>
            <person name="Islam R."/>
            <person name="Rashid M.M."/>
            <person name="Khan S.A."/>
            <person name="Rahman M.S."/>
            <person name="Alam M."/>
            <person name="Yahiya A.S."/>
            <person name="Khan M.S."/>
            <person name="Azam M.S."/>
            <person name="Haque T."/>
            <person name="Lashkar M.Z.H."/>
            <person name="Akhand A.I."/>
            <person name="Morshed G."/>
            <person name="Roy S."/>
            <person name="Uddin K.S."/>
            <person name="Rabeya T."/>
            <person name="Hossain A.S."/>
            <person name="Chowdhury A."/>
            <person name="Snigdha A.R."/>
            <person name="Mortoza M.S."/>
            <person name="Matin S.A."/>
            <person name="Hoque S.M.E."/>
            <person name="Islam M.K."/>
            <person name="Roy D.K."/>
            <person name="Haider R."/>
            <person name="Moosa M.M."/>
            <person name="Elias S.M."/>
            <person name="Hasan A.M."/>
            <person name="Jahan S."/>
            <person name="Shafiuddin M."/>
            <person name="Mahmood N."/>
            <person name="Shommy N.S."/>
        </authorList>
    </citation>
    <scope>NUCLEOTIDE SEQUENCE [LARGE SCALE GENOMIC DNA]</scope>
    <source>
        <strain evidence="6">cv. O-4</strain>
    </source>
</reference>
<feature type="domain" description="RRM" evidence="3">
    <location>
        <begin position="599"/>
        <end position="693"/>
    </location>
</feature>
<sequence>MATASSEQPLKKRRLYEPQPEPPETVAQRETSVAPPTTPPPLSQQEILARRRNRDEIRTIYENYKKIKSCIALRGKDARHLPEVEQAYLVLVTASRGTFDITTFVGCASVQRLVADFIPRFASYSPSALQAATKVIIDVHNSSLAVINRGEDADNVAFQTAKACIFGLADICCTASVEAPTSSIIRGICLAVFQSVLSFFLSSSEGKDLFEIFDNDMRRMQDSVEIYSELKNKISNEDESSLIKLSKFRTLSLLWIFSHCPKNLLAACFELLRSPATEEADKGLYFLRQAASGPDNVDADSAVDGMDVEPKSCTDSIGTRTEDTVPSGEKPASDSGNVIEDASPVPESSLFGLVFGRKPSLRSWMFLNYKKFCKLSPSNSVPGIISSLEEIFESLGKHVNLEATEVDSDENDYDSSRFLSRPHLVSGSSNQPETSNDQSGRGKSSNENYAENISGQYLKPHIAPLETNLHLNDGSSNDNGGPRSMDLERRDHGDLSGSTSRSSVPRDLSSHQMLSPATRTPPDFRSSSIEGRNHFKNVDKSQLSNVSGAPPSRSSSEGLSNDMASPNNHFPASYGSTSSQAAWYFDGDPAAMGIFSASRQLWLGSFGPDTSEGHIRFQLDRFGPIEQFFFFPIKGFALVEYRNIIDAIRAREYIRGCFPWRVVFMDIGLGTRGAVNGIAVGSSSHVYVGNITSQWARDEMLHESRKVVYKGPYMVTDLTCEFALLLEYETPEEAAAVMAHLRWHRKERSNHMPPFNAAPTNVSMSQIDGGRSGAAPAIHVDIKNNNSANMSSSSMELVSPKLRVENHGNAAMVAHPFQSNWPASGCTDMPEGGVRKADGYDNNLIADPAQGGGAVVSGASGQVWSYKKPESELHPAPGTMPCMPIASQSLSAPPPPPQLQAPPYMRPVYHPPNSSWDPRGLNYQYPPNPISPGVVPNTFHGPAVPPPFIPASVTPLAQMQGPPVQHFEPMFPHPVVQPPLPSMAPPQPEMLPPPPPPLSPPPLPQSLPPFVPPPPNSPPPPPPPATAEFTNMGSSEQCVKYQWQGTLSKSGVHYCTINAQRLESGLCKYSHGISEPSEWPAKLDMTKRTDFRHVKSTFTNTPPHKREVCCLIPSSTADHKGPVSNQQDAPPSSSRGAPPGFTGSRVRMGENGDWVPNRGTPSTHDGSFVNYLPQDEAVAAGLGAEEGGLDPVESQRVVDLLNRELSRLLKLGPREFWKQVARDTSLHEFLDSFLQFRSRWYDFPHRGVKGIVAGVIVGEFELSRRVFMVLYRMWVVSFLSSGGECAFRLVTFILQEKKLLDLPKLLDICAIYGHENDDLTKLLVANALKAQPMIHDNLTGVLSHFLTIVHTMHERCSTSLEVRLSSGNHGDHAFHRLHADFLEVMDFINDAIVSMDAFVTAYRPAALFFSCPVEMSYGNEELLTTLSRVHDILLPSLQRGFRSTTKSGENGMLTDIAISLKMMSMRLVKFGWKLLDICYLSDEVFLDGNPIPTATKMFPATVEDPFIRGDILVQTFREINGVSLQREESEKQDTFLQNVQKNCNIMSKLENLQNTGWIFLEDEQFQYLSGIMMYSTNGIAKEQPPKTPIPASLASNTVQIDEDAAIMESKISQVKDLFPDYGKGFLAACLEIYNQNPEEVIQRILEGTLHEDLQALDTSLETMPVPKSASIVSRNDKGKGKLIDTDKGKGKMVNTGALPSTTAVPLAGGQPAEGPSVSSSSTTGRFVRKAKDDTPAFVTLDTREGADSSRKAALISQYEYEDEYDDSFDDLGLSIAESGLEENEMFSDKNSSDLGKSWSTESGSHGLAGSSSKWGSRKKPQFYVKDGKNYSYKVSGSVAAANANEASLLTQAQGELIHGLGRGGNLPLGAAKKLMEQQEQTNQPDVPETGGRDHARNPRGRGKRGGGRQTESNEEQDNQPDNSEGEGRGNGGNHRGRGRRGGGRHSNYRKDRAMSKHFSGVAGHYNT</sequence>
<feature type="compositionally biased region" description="Basic residues" evidence="2">
    <location>
        <begin position="1934"/>
        <end position="1947"/>
    </location>
</feature>
<comment type="caution">
    <text evidence="5">The sequence shown here is derived from an EMBL/GenBank/DDBJ whole genome shotgun (WGS) entry which is preliminary data.</text>
</comment>
<dbReference type="SMART" id="SM00546">
    <property type="entry name" value="CUE"/>
    <property type="match status" value="1"/>
</dbReference>
<feature type="region of interest" description="Disordered" evidence="2">
    <location>
        <begin position="1114"/>
        <end position="1162"/>
    </location>
</feature>
<dbReference type="InterPro" id="IPR012921">
    <property type="entry name" value="SPOC_C"/>
</dbReference>